<reference evidence="2" key="1">
    <citation type="journal article" date="2014" name="PLoS Negl. Trop. Dis.">
        <title>An updated insight into the Sialotranscriptome of Triatoma infestans: developmental stage and geographic variations.</title>
        <authorList>
            <person name="Schwarz A."/>
            <person name="Medrano-Mercado N."/>
            <person name="Schaub G.A."/>
            <person name="Struchiner C.J."/>
            <person name="Bargues M.D."/>
            <person name="Levy M.Z."/>
            <person name="Ribeiro J.M."/>
        </authorList>
    </citation>
    <scope>NUCLEOTIDE SEQUENCE</scope>
    <source>
        <strain evidence="2">Chile</strain>
        <tissue evidence="2">Salivary glands</tissue>
    </source>
</reference>
<dbReference type="InterPro" id="IPR006616">
    <property type="entry name" value="DM9_repeat"/>
</dbReference>
<dbReference type="AlphaFoldDB" id="A0A023FA27"/>
<dbReference type="InterPro" id="IPR022041">
    <property type="entry name" value="Methyltransf_FA"/>
</dbReference>
<dbReference type="PANTHER" id="PTHR31649:SF1">
    <property type="entry name" value="FARNESOIC ACID O-METHYL TRANSFERASE DOMAIN-CONTAINING PROTEIN"/>
    <property type="match status" value="1"/>
</dbReference>
<name>A0A023FA27_TRIIF</name>
<evidence type="ECO:0000313" key="2">
    <source>
        <dbReference type="EMBL" id="JAC18337.1"/>
    </source>
</evidence>
<sequence length="305" mass="33290">MVLEIQTEDKLEYKFIPNTTQAVKLKVKAANDAHVALTQEPQEGTPMYEIFFGGWGNSKIAMRKNREKPEVVTQDMPNTLSADIFKEFWITWYDGTIAVGVGENATPLLVWSDPTFRALFVGIRTGWGATGSWIVEDNWPGWRSPQAAFLQSANEPGWNVPSTPGTAPTWVPCSGGTVPPDAVAGGFDQEQLYVGRAHHCGALLPGKVHPSHGVCYVAWGGSEHGIPEYEVLCGCQPSWVPATGNQVPPSALPAGHSEDNEPLFVGRAQHDDKMVIGKVQKSHSACYISYAGLEIPKEEYEVLVM</sequence>
<dbReference type="PANTHER" id="PTHR31649">
    <property type="entry name" value="AGAP009604-PA"/>
    <property type="match status" value="1"/>
</dbReference>
<dbReference type="Pfam" id="PF12248">
    <property type="entry name" value="Methyltransf_FA"/>
    <property type="match status" value="1"/>
</dbReference>
<dbReference type="Pfam" id="PF11901">
    <property type="entry name" value="DM9"/>
    <property type="match status" value="1"/>
</dbReference>
<protein>
    <submittedName>
        <fullName evidence="2">Putative farnesoic acid o-methyltransferase</fullName>
    </submittedName>
</protein>
<evidence type="ECO:0000259" key="1">
    <source>
        <dbReference type="Pfam" id="PF12248"/>
    </source>
</evidence>
<dbReference type="GO" id="GO:0008168">
    <property type="term" value="F:methyltransferase activity"/>
    <property type="evidence" value="ECO:0007669"/>
    <property type="project" value="UniProtKB-KW"/>
</dbReference>
<keyword evidence="2" id="KW-0489">Methyltransferase</keyword>
<dbReference type="GO" id="GO:0032259">
    <property type="term" value="P:methylation"/>
    <property type="evidence" value="ECO:0007669"/>
    <property type="project" value="UniProtKB-KW"/>
</dbReference>
<feature type="domain" description="Farnesoic acid O-methyl transferase" evidence="1">
    <location>
        <begin position="10"/>
        <end position="137"/>
    </location>
</feature>
<organism evidence="2">
    <name type="scientific">Triatoma infestans</name>
    <name type="common">Assassin bug</name>
    <dbReference type="NCBI Taxonomy" id="30076"/>
    <lineage>
        <taxon>Eukaryota</taxon>
        <taxon>Metazoa</taxon>
        <taxon>Ecdysozoa</taxon>
        <taxon>Arthropoda</taxon>
        <taxon>Hexapoda</taxon>
        <taxon>Insecta</taxon>
        <taxon>Pterygota</taxon>
        <taxon>Neoptera</taxon>
        <taxon>Paraneoptera</taxon>
        <taxon>Hemiptera</taxon>
        <taxon>Heteroptera</taxon>
        <taxon>Panheteroptera</taxon>
        <taxon>Cimicomorpha</taxon>
        <taxon>Reduviidae</taxon>
        <taxon>Triatominae</taxon>
        <taxon>Triatoma</taxon>
    </lineage>
</organism>
<keyword evidence="2" id="KW-0808">Transferase</keyword>
<accession>A0A023FA27</accession>
<dbReference type="EMBL" id="GBBI01000375">
    <property type="protein sequence ID" value="JAC18337.1"/>
    <property type="molecule type" value="mRNA"/>
</dbReference>
<proteinExistence type="evidence at transcript level"/>
<dbReference type="SMART" id="SM00696">
    <property type="entry name" value="DM9"/>
    <property type="match status" value="2"/>
</dbReference>